<dbReference type="CDD" id="cd09274">
    <property type="entry name" value="RNase_HI_RT_Ty3"/>
    <property type="match status" value="1"/>
</dbReference>
<dbReference type="EMBL" id="CP144752">
    <property type="protein sequence ID" value="WVZ87963.1"/>
    <property type="molecule type" value="Genomic_DNA"/>
</dbReference>
<keyword evidence="14" id="KW-0233">DNA recombination</keyword>
<evidence type="ECO:0000256" key="10">
    <source>
        <dbReference type="ARBA" id="ARBA00022908"/>
    </source>
</evidence>
<evidence type="ECO:0000256" key="12">
    <source>
        <dbReference type="ARBA" id="ARBA00022932"/>
    </source>
</evidence>
<feature type="region of interest" description="Disordered" evidence="16">
    <location>
        <begin position="1155"/>
        <end position="1174"/>
    </location>
</feature>
<dbReference type="CDD" id="cd00303">
    <property type="entry name" value="retropepsin_like"/>
    <property type="match status" value="1"/>
</dbReference>
<keyword evidence="20" id="KW-1185">Reference proteome</keyword>
<evidence type="ECO:0000259" key="18">
    <source>
        <dbReference type="PROSITE" id="PS50994"/>
    </source>
</evidence>
<dbReference type="GO" id="GO:0003887">
    <property type="term" value="F:DNA-directed DNA polymerase activity"/>
    <property type="evidence" value="ECO:0007669"/>
    <property type="project" value="UniProtKB-KW"/>
</dbReference>
<dbReference type="GO" id="GO:0003964">
    <property type="term" value="F:RNA-directed DNA polymerase activity"/>
    <property type="evidence" value="ECO:0007669"/>
    <property type="project" value="UniProtKB-KW"/>
</dbReference>
<evidence type="ECO:0000256" key="4">
    <source>
        <dbReference type="ARBA" id="ARBA00022722"/>
    </source>
</evidence>
<dbReference type="GO" id="GO:0004190">
    <property type="term" value="F:aspartic-type endopeptidase activity"/>
    <property type="evidence" value="ECO:0007669"/>
    <property type="project" value="UniProtKB-KW"/>
</dbReference>
<sequence>MLRQTGSVADYLAQFEQLSHGVLLYNSAYDDTYFVTKFLGGLKEEIRSVIALHRPKDVESASALALLQEEQLEQARRKSLGRDFTKFVPKTTVVTEKQKLPVSEKPKPRAEWKDKFDNLKLFRRKNELCFKCGEKWAHGHKCPASVPIHVIEELLEVLEVDEDVNAAPEEIVEEVEEIVMATLRLHGKISGHDVLILVDSGSVGTFVSTSLASQLEYQPKPCVETQYMAADSSPMLCAQHILHLQWWCQGHTFISDVGILPLQCFDMIVGEDWLEDCSPMRVDWRKKVMKFTHKGRRITLHGVKPTVTKCSAIGSGKLKGLLRRRAITHCVQLTHTTVDQHAFVASVGESLVQSVSDTGFALAPQEVQAVLQQFAHLFQEPTSLPPERQYDHHIELIPGAQPIQSRPYRYAPLQKTEIESQLAEMLKNGTIRSSCSPYASPVLLVKKKDGTWRFCVDYRKLNSITVRNNHPLPIVDELIDKLAGARWFSKLDFRSSYHQIRIAKGDEHKTAFKTHIGLYEFLVMPFGLTNAPATFQSVMNTIFGKLLRHGVLVFMDDILIYTTTLHEPVELLRAGSTEPSKISAVQAWPVPSSVKELRGFLGLTGYYRKFIKNYGVIARPLNQLLKKGVPFQWTPVTKEAFQLLKQAMVAAPVLAILDFSKTFTDASDFGLGAILMQEGHPVAYLSKHLSGRNIGLSTYEKECMAILMAVEKWRPYLQNGEFVLKTDHKSLLYLTEQRATTKLQLKALIKLMDLRYKIVYKQGNSNIAADALSQCPQAVAAVSSCSPVWLDRVIEGYIDDSMAQQLLTELSVSSPNKQGYSLHNGVIRYKGRVWLGTNVLAHQHVIGIGGHSGFHVTYNRIKGLLAWPQMKQSIKQFVQHVKPHGLLEPLLVPTAPWAVVSMDFVEGLPQSGRFNAILVVVDKLTKYGHFIPLVHPFTALQVAQEYMSHVYKLHGQPQQIISDRDQVFTSNLWQELFKLSDTQLIMSSSYHPQTDGQTERLNQCLEAFLRCAVHSCLTQWHKWLSLAEFLYNTAFHSPWTSLARRPNQKLSFKFFGPFTILQKVGNVVYKLDLPPDCKTHNVVHVSQLKHHVPAHEVIQDDISAVPGDPDTELQPMAALSHRQRQPAGGGSRRLECVASDMVQAAKLRRRRRRRLLLPEKGANQTLTPHYDTLP</sequence>
<dbReference type="Gene3D" id="1.10.340.70">
    <property type="match status" value="1"/>
</dbReference>
<evidence type="ECO:0000256" key="2">
    <source>
        <dbReference type="ARBA" id="ARBA00022679"/>
    </source>
</evidence>
<keyword evidence="2" id="KW-0808">Transferase</keyword>
<keyword evidence="1" id="KW-0645">Protease</keyword>
<dbReference type="InterPro" id="IPR056924">
    <property type="entry name" value="SH3_Tf2-1"/>
</dbReference>
<keyword evidence="13" id="KW-0238">DNA-binding</keyword>
<keyword evidence="7" id="KW-0255">Endonuclease</keyword>
<dbReference type="GO" id="GO:0006508">
    <property type="term" value="P:proteolysis"/>
    <property type="evidence" value="ECO:0007669"/>
    <property type="project" value="UniProtKB-KW"/>
</dbReference>
<dbReference type="Pfam" id="PF17919">
    <property type="entry name" value="RT_RNaseH_2"/>
    <property type="match status" value="1"/>
</dbReference>
<dbReference type="PROSITE" id="PS50878">
    <property type="entry name" value="RT_POL"/>
    <property type="match status" value="1"/>
</dbReference>
<dbReference type="InterPro" id="IPR000477">
    <property type="entry name" value="RT_dom"/>
</dbReference>
<feature type="domain" description="Reverse transcriptase" evidence="17">
    <location>
        <begin position="426"/>
        <end position="605"/>
    </location>
</feature>
<dbReference type="GO" id="GO:0015074">
    <property type="term" value="P:DNA integration"/>
    <property type="evidence" value="ECO:0007669"/>
    <property type="project" value="UniProtKB-KW"/>
</dbReference>
<dbReference type="InterPro" id="IPR050951">
    <property type="entry name" value="Retrovirus_Pol_polyprotein"/>
</dbReference>
<dbReference type="SUPFAM" id="SSF50630">
    <property type="entry name" value="Acid proteases"/>
    <property type="match status" value="1"/>
</dbReference>
<dbReference type="InterPro" id="IPR036397">
    <property type="entry name" value="RNaseH_sf"/>
</dbReference>
<accession>A0AAQ3U9D3</accession>
<dbReference type="Gene3D" id="3.10.10.10">
    <property type="entry name" value="HIV Type 1 Reverse Transcriptase, subunit A, domain 1"/>
    <property type="match status" value="1"/>
</dbReference>
<dbReference type="InterPro" id="IPR041588">
    <property type="entry name" value="Integrase_H2C2"/>
</dbReference>
<keyword evidence="15" id="KW-0511">Multifunctional enzyme</keyword>
<keyword evidence="11" id="KW-0695">RNA-directed DNA polymerase</keyword>
<feature type="domain" description="Integrase catalytic" evidence="18">
    <location>
        <begin position="892"/>
        <end position="1054"/>
    </location>
</feature>
<evidence type="ECO:0000256" key="7">
    <source>
        <dbReference type="ARBA" id="ARBA00022759"/>
    </source>
</evidence>
<organism evidence="19 20">
    <name type="scientific">Paspalum notatum var. saurae</name>
    <dbReference type="NCBI Taxonomy" id="547442"/>
    <lineage>
        <taxon>Eukaryota</taxon>
        <taxon>Viridiplantae</taxon>
        <taxon>Streptophyta</taxon>
        <taxon>Embryophyta</taxon>
        <taxon>Tracheophyta</taxon>
        <taxon>Spermatophyta</taxon>
        <taxon>Magnoliopsida</taxon>
        <taxon>Liliopsida</taxon>
        <taxon>Poales</taxon>
        <taxon>Poaceae</taxon>
        <taxon>PACMAD clade</taxon>
        <taxon>Panicoideae</taxon>
        <taxon>Andropogonodae</taxon>
        <taxon>Paspaleae</taxon>
        <taxon>Paspalinae</taxon>
        <taxon>Paspalum</taxon>
    </lineage>
</organism>
<dbReference type="GO" id="GO:0003677">
    <property type="term" value="F:DNA binding"/>
    <property type="evidence" value="ECO:0007669"/>
    <property type="project" value="UniProtKB-KW"/>
</dbReference>
<dbReference type="Proteomes" id="UP001341281">
    <property type="component" value="Chromosome 08"/>
</dbReference>
<dbReference type="InterPro" id="IPR043502">
    <property type="entry name" value="DNA/RNA_pol_sf"/>
</dbReference>
<evidence type="ECO:0000256" key="16">
    <source>
        <dbReference type="SAM" id="MobiDB-lite"/>
    </source>
</evidence>
<keyword evidence="12" id="KW-0239">DNA-directed DNA polymerase</keyword>
<reference evidence="19 20" key="1">
    <citation type="submission" date="2024-02" db="EMBL/GenBank/DDBJ databases">
        <title>High-quality chromosome-scale genome assembly of Pensacola bahiagrass (Paspalum notatum Flugge var. saurae).</title>
        <authorList>
            <person name="Vega J.M."/>
            <person name="Podio M."/>
            <person name="Orjuela J."/>
            <person name="Siena L.A."/>
            <person name="Pessino S.C."/>
            <person name="Combes M.C."/>
            <person name="Mariac C."/>
            <person name="Albertini E."/>
            <person name="Pupilli F."/>
            <person name="Ortiz J.P.A."/>
            <person name="Leblanc O."/>
        </authorList>
    </citation>
    <scope>NUCLEOTIDE SEQUENCE [LARGE SCALE GENOMIC DNA]</scope>
    <source>
        <strain evidence="19">R1</strain>
        <tissue evidence="19">Leaf</tissue>
    </source>
</reference>
<dbReference type="GO" id="GO:0006310">
    <property type="term" value="P:DNA recombination"/>
    <property type="evidence" value="ECO:0007669"/>
    <property type="project" value="UniProtKB-KW"/>
</dbReference>
<dbReference type="CDD" id="cd01647">
    <property type="entry name" value="RT_LTR"/>
    <property type="match status" value="1"/>
</dbReference>
<keyword evidence="10" id="KW-0229">DNA integration</keyword>
<dbReference type="Gene3D" id="2.40.70.10">
    <property type="entry name" value="Acid Proteases"/>
    <property type="match status" value="1"/>
</dbReference>
<dbReference type="PANTHER" id="PTHR37984:SF5">
    <property type="entry name" value="PROTEIN NYNRIN-LIKE"/>
    <property type="match status" value="1"/>
</dbReference>
<evidence type="ECO:0000256" key="11">
    <source>
        <dbReference type="ARBA" id="ARBA00022918"/>
    </source>
</evidence>
<evidence type="ECO:0000256" key="8">
    <source>
        <dbReference type="ARBA" id="ARBA00022801"/>
    </source>
</evidence>
<dbReference type="GO" id="GO:0046872">
    <property type="term" value="F:metal ion binding"/>
    <property type="evidence" value="ECO:0007669"/>
    <property type="project" value="UniProtKB-KW"/>
</dbReference>
<dbReference type="AlphaFoldDB" id="A0AAQ3U9D3"/>
<dbReference type="InterPro" id="IPR043128">
    <property type="entry name" value="Rev_trsase/Diguanyl_cyclase"/>
</dbReference>
<evidence type="ECO:0000259" key="17">
    <source>
        <dbReference type="PROSITE" id="PS50878"/>
    </source>
</evidence>
<evidence type="ECO:0000313" key="19">
    <source>
        <dbReference type="EMBL" id="WVZ87963.1"/>
    </source>
</evidence>
<dbReference type="FunFam" id="3.30.70.270:FF:000020">
    <property type="entry name" value="Transposon Tf2-6 polyprotein-like Protein"/>
    <property type="match status" value="1"/>
</dbReference>
<dbReference type="SUPFAM" id="SSF56672">
    <property type="entry name" value="DNA/RNA polymerases"/>
    <property type="match status" value="1"/>
</dbReference>
<dbReference type="FunFam" id="3.10.10.10:FF:000007">
    <property type="entry name" value="Retrovirus-related Pol polyprotein from transposon 17.6-like Protein"/>
    <property type="match status" value="1"/>
</dbReference>
<dbReference type="Pfam" id="PF08284">
    <property type="entry name" value="RVP_2"/>
    <property type="match status" value="1"/>
</dbReference>
<dbReference type="Pfam" id="PF00078">
    <property type="entry name" value="RVT_1"/>
    <property type="match status" value="1"/>
</dbReference>
<keyword evidence="8" id="KW-0378">Hydrolase</keyword>
<dbReference type="Pfam" id="PF24626">
    <property type="entry name" value="SH3_Tf2-1"/>
    <property type="match status" value="1"/>
</dbReference>
<name>A0AAQ3U9D3_PASNO</name>
<keyword evidence="5" id="KW-0479">Metal-binding</keyword>
<dbReference type="InterPro" id="IPR021109">
    <property type="entry name" value="Peptidase_aspartic_dom_sf"/>
</dbReference>
<dbReference type="GO" id="GO:0004519">
    <property type="term" value="F:endonuclease activity"/>
    <property type="evidence" value="ECO:0007669"/>
    <property type="project" value="UniProtKB-KW"/>
</dbReference>
<proteinExistence type="predicted"/>
<protein>
    <submittedName>
        <fullName evidence="19">Uncharacterized protein</fullName>
    </submittedName>
</protein>
<evidence type="ECO:0000256" key="5">
    <source>
        <dbReference type="ARBA" id="ARBA00022723"/>
    </source>
</evidence>
<dbReference type="Pfam" id="PF17921">
    <property type="entry name" value="Integrase_H2C2"/>
    <property type="match status" value="1"/>
</dbReference>
<keyword evidence="4" id="KW-0540">Nuclease</keyword>
<dbReference type="SUPFAM" id="SSF53098">
    <property type="entry name" value="Ribonuclease H-like"/>
    <property type="match status" value="1"/>
</dbReference>
<dbReference type="PANTHER" id="PTHR37984">
    <property type="entry name" value="PROTEIN CBG26694"/>
    <property type="match status" value="1"/>
</dbReference>
<evidence type="ECO:0000256" key="14">
    <source>
        <dbReference type="ARBA" id="ARBA00023172"/>
    </source>
</evidence>
<evidence type="ECO:0000313" key="20">
    <source>
        <dbReference type="Proteomes" id="UP001341281"/>
    </source>
</evidence>
<evidence type="ECO:0000256" key="15">
    <source>
        <dbReference type="ARBA" id="ARBA00023268"/>
    </source>
</evidence>
<evidence type="ECO:0000256" key="3">
    <source>
        <dbReference type="ARBA" id="ARBA00022695"/>
    </source>
</evidence>
<gene>
    <name evidence="19" type="ORF">U9M48_034534</name>
</gene>
<evidence type="ECO:0000256" key="9">
    <source>
        <dbReference type="ARBA" id="ARBA00022842"/>
    </source>
</evidence>
<keyword evidence="9" id="KW-0460">Magnesium</keyword>
<dbReference type="InterPro" id="IPR012337">
    <property type="entry name" value="RNaseH-like_sf"/>
</dbReference>
<dbReference type="Gene3D" id="3.30.420.10">
    <property type="entry name" value="Ribonuclease H-like superfamily/Ribonuclease H"/>
    <property type="match status" value="1"/>
</dbReference>
<dbReference type="Gene3D" id="3.30.70.270">
    <property type="match status" value="2"/>
</dbReference>
<evidence type="ECO:0000256" key="6">
    <source>
        <dbReference type="ARBA" id="ARBA00022750"/>
    </source>
</evidence>
<dbReference type="PROSITE" id="PS50994">
    <property type="entry name" value="INTEGRASE"/>
    <property type="match status" value="1"/>
</dbReference>
<dbReference type="InterPro" id="IPR001584">
    <property type="entry name" value="Integrase_cat-core"/>
</dbReference>
<evidence type="ECO:0000256" key="13">
    <source>
        <dbReference type="ARBA" id="ARBA00023125"/>
    </source>
</evidence>
<dbReference type="InterPro" id="IPR041577">
    <property type="entry name" value="RT_RNaseH_2"/>
</dbReference>
<keyword evidence="6" id="KW-0064">Aspartyl protease</keyword>
<evidence type="ECO:0000256" key="1">
    <source>
        <dbReference type="ARBA" id="ARBA00022670"/>
    </source>
</evidence>
<keyword evidence="3" id="KW-0548">Nucleotidyltransferase</keyword>